<evidence type="ECO:0000313" key="1">
    <source>
        <dbReference type="EMBL" id="ELR10002.1"/>
    </source>
</evidence>
<dbReference type="EMBL" id="GL573176">
    <property type="protein sequence ID" value="ELR10002.1"/>
    <property type="molecule type" value="Genomic_DNA"/>
</dbReference>
<dbReference type="Proteomes" id="UP000011064">
    <property type="component" value="Unassembled WGS sequence"/>
</dbReference>
<accession>L8GA86</accession>
<dbReference type="AlphaFoldDB" id="L8GA86"/>
<dbReference type="VEuPathDB" id="FungiDB:GMDG_00760"/>
<gene>
    <name evidence="1" type="ORF">GMDG_00760</name>
</gene>
<sequence>MDTLSLTRGYFSRRLFHLQRVYRGFESCSRRSKLDLLYGGVCFLSLKLLLSCRCCHRWTPPTTAAAVTPAGAIHTDHAAGPCPDGLYCPEKKSKGCLDGYVEDAGHWNGQRSCPLCEISYPFRGATLTNRGKGRLDPEYCTER</sequence>
<dbReference type="HOGENOM" id="CLU_1807045_0_0_1"/>
<proteinExistence type="predicted"/>
<evidence type="ECO:0000313" key="2">
    <source>
        <dbReference type="Proteomes" id="UP000011064"/>
    </source>
</evidence>
<organism evidence="1 2">
    <name type="scientific">Pseudogymnoascus destructans (strain ATCC MYA-4855 / 20631-21)</name>
    <name type="common">Bat white-nose syndrome fungus</name>
    <name type="synonym">Geomyces destructans</name>
    <dbReference type="NCBI Taxonomy" id="658429"/>
    <lineage>
        <taxon>Eukaryota</taxon>
        <taxon>Fungi</taxon>
        <taxon>Dikarya</taxon>
        <taxon>Ascomycota</taxon>
        <taxon>Pezizomycotina</taxon>
        <taxon>Leotiomycetes</taxon>
        <taxon>Thelebolales</taxon>
        <taxon>Thelebolaceae</taxon>
        <taxon>Pseudogymnoascus</taxon>
    </lineage>
</organism>
<keyword evidence="2" id="KW-1185">Reference proteome</keyword>
<protein>
    <submittedName>
        <fullName evidence="1">Uncharacterized protein</fullName>
    </submittedName>
</protein>
<name>L8GA86_PSED2</name>
<reference evidence="2" key="1">
    <citation type="submission" date="2010-09" db="EMBL/GenBank/DDBJ databases">
        <title>The genome sequence of Geomyces destructans 20631-21.</title>
        <authorList>
            <consortium name="The Broad Institute Genome Sequencing Platform"/>
            <person name="Cuomo C.A."/>
            <person name="Blehert D.S."/>
            <person name="Lorch J.M."/>
            <person name="Young S.K."/>
            <person name="Zeng Q."/>
            <person name="Gargeya S."/>
            <person name="Fitzgerald M."/>
            <person name="Haas B."/>
            <person name="Abouelleil A."/>
            <person name="Alvarado L."/>
            <person name="Arachchi H.M."/>
            <person name="Berlin A."/>
            <person name="Brown A."/>
            <person name="Chapman S.B."/>
            <person name="Chen Z."/>
            <person name="Dunbar C."/>
            <person name="Freedman E."/>
            <person name="Gearin G."/>
            <person name="Gellesch M."/>
            <person name="Goldberg J."/>
            <person name="Griggs A."/>
            <person name="Gujja S."/>
            <person name="Heiman D."/>
            <person name="Howarth C."/>
            <person name="Larson L."/>
            <person name="Lui A."/>
            <person name="MacDonald P.J.P."/>
            <person name="Montmayeur A."/>
            <person name="Murphy C."/>
            <person name="Neiman D."/>
            <person name="Pearson M."/>
            <person name="Priest M."/>
            <person name="Roberts A."/>
            <person name="Saif S."/>
            <person name="Shea T."/>
            <person name="Shenoy N."/>
            <person name="Sisk P."/>
            <person name="Stolte C."/>
            <person name="Sykes S."/>
            <person name="Wortman J."/>
            <person name="Nusbaum C."/>
            <person name="Birren B."/>
        </authorList>
    </citation>
    <scope>NUCLEOTIDE SEQUENCE [LARGE SCALE GENOMIC DNA]</scope>
    <source>
        <strain evidence="2">ATCC MYA-4855 / 20631-21</strain>
    </source>
</reference>
<dbReference type="InParanoid" id="L8GA86"/>